<dbReference type="OrthoDB" id="1645289at2759"/>
<name>A0A9P1EMD8_CUSEU</name>
<gene>
    <name evidence="2" type="ORF">CEURO_LOCUS21011</name>
</gene>
<feature type="compositionally biased region" description="Pro residues" evidence="1">
    <location>
        <begin position="83"/>
        <end position="105"/>
    </location>
</feature>
<evidence type="ECO:0000256" key="1">
    <source>
        <dbReference type="SAM" id="MobiDB-lite"/>
    </source>
</evidence>
<accession>A0A9P1EMD8</accession>
<comment type="caution">
    <text evidence="2">The sequence shown here is derived from an EMBL/GenBank/DDBJ whole genome shotgun (WGS) entry which is preliminary data.</text>
</comment>
<evidence type="ECO:0000313" key="2">
    <source>
        <dbReference type="EMBL" id="CAH9116096.1"/>
    </source>
</evidence>
<dbReference type="Proteomes" id="UP001152484">
    <property type="component" value="Unassembled WGS sequence"/>
</dbReference>
<reference evidence="2" key="1">
    <citation type="submission" date="2022-07" db="EMBL/GenBank/DDBJ databases">
        <authorList>
            <person name="Macas J."/>
            <person name="Novak P."/>
            <person name="Neumann P."/>
        </authorList>
    </citation>
    <scope>NUCLEOTIDE SEQUENCE</scope>
</reference>
<proteinExistence type="predicted"/>
<keyword evidence="3" id="KW-1185">Reference proteome</keyword>
<sequence length="105" mass="11890">MHPHNEVTIQIKSLKKGQRNTLYPMPPQISRLHRPQNTPVALLVLRFLHHPQVLLQTPMPPPKHNRLRLPPQKTVQDTILSLPAPPPPPPPLNPPFIPGHPPNHP</sequence>
<feature type="region of interest" description="Disordered" evidence="1">
    <location>
        <begin position="56"/>
        <end position="105"/>
    </location>
</feature>
<protein>
    <submittedName>
        <fullName evidence="2">Uncharacterized protein</fullName>
    </submittedName>
</protein>
<dbReference type="AlphaFoldDB" id="A0A9P1EMD8"/>
<evidence type="ECO:0000313" key="3">
    <source>
        <dbReference type="Proteomes" id="UP001152484"/>
    </source>
</evidence>
<organism evidence="2 3">
    <name type="scientific">Cuscuta europaea</name>
    <name type="common">European dodder</name>
    <dbReference type="NCBI Taxonomy" id="41803"/>
    <lineage>
        <taxon>Eukaryota</taxon>
        <taxon>Viridiplantae</taxon>
        <taxon>Streptophyta</taxon>
        <taxon>Embryophyta</taxon>
        <taxon>Tracheophyta</taxon>
        <taxon>Spermatophyta</taxon>
        <taxon>Magnoliopsida</taxon>
        <taxon>eudicotyledons</taxon>
        <taxon>Gunneridae</taxon>
        <taxon>Pentapetalae</taxon>
        <taxon>asterids</taxon>
        <taxon>lamiids</taxon>
        <taxon>Solanales</taxon>
        <taxon>Convolvulaceae</taxon>
        <taxon>Cuscuteae</taxon>
        <taxon>Cuscuta</taxon>
        <taxon>Cuscuta subgen. Cuscuta</taxon>
    </lineage>
</organism>
<dbReference type="EMBL" id="CAMAPE010000070">
    <property type="protein sequence ID" value="CAH9116096.1"/>
    <property type="molecule type" value="Genomic_DNA"/>
</dbReference>